<sequence length="215" mass="24280">MSAASKPARRGRPTGRAVLTPQDWFDAATDAILEGGFDQLRVLPLAKRLKVTRGSFYWHFEDLPQFVRLFLDQWQAQRMKGLRYWQPGLDPALSPQQEVERVLLLMFEGPAVEFKRMKVEFAIRDFAQRDLYARDIVAAVDEARVEQTAQLLAPLVPPGQARGMALIQYAAVLGGVLLFRGQLGGEQSLRSLREQWQQLLHPPQVVTQSADTAAR</sequence>
<dbReference type="InterPro" id="IPR001647">
    <property type="entry name" value="HTH_TetR"/>
</dbReference>
<gene>
    <name evidence="1" type="ORF">CNQ84_11095</name>
</gene>
<protein>
    <submittedName>
        <fullName evidence="1">TetR family transcriptional regulator</fullName>
    </submittedName>
</protein>
<proteinExistence type="predicted"/>
<accession>A0A395R0U5</accession>
<reference evidence="1 2" key="1">
    <citation type="submission" date="2017-09" db="EMBL/GenBank/DDBJ databases">
        <title>Pseudomonas abyssi sp. nov. isolated from Abyssopelagic Water.</title>
        <authorList>
            <person name="Wei Y."/>
        </authorList>
    </citation>
    <scope>NUCLEOTIDE SEQUENCE [LARGE SCALE GENOMIC DNA]</scope>
    <source>
        <strain evidence="1 2">MT5</strain>
    </source>
</reference>
<dbReference type="SUPFAM" id="SSF46689">
    <property type="entry name" value="Homeodomain-like"/>
    <property type="match status" value="1"/>
</dbReference>
<dbReference type="Proteomes" id="UP000242313">
    <property type="component" value="Unassembled WGS sequence"/>
</dbReference>
<dbReference type="InterPro" id="IPR009057">
    <property type="entry name" value="Homeodomain-like_sf"/>
</dbReference>
<dbReference type="AlphaFoldDB" id="A0A2A3MI06"/>
<evidence type="ECO:0000313" key="1">
    <source>
        <dbReference type="EMBL" id="PBK04174.1"/>
    </source>
</evidence>
<dbReference type="RefSeq" id="WP_096004932.1">
    <property type="nucleotide sequence ID" value="NZ_JBLWUL010000012.1"/>
</dbReference>
<name>A0A2A3MI06_9PSED</name>
<dbReference type="EMBL" id="NTMR01000012">
    <property type="protein sequence ID" value="PBK04174.1"/>
    <property type="molecule type" value="Genomic_DNA"/>
</dbReference>
<evidence type="ECO:0000313" key="2">
    <source>
        <dbReference type="Proteomes" id="UP000242313"/>
    </source>
</evidence>
<organism evidence="1 2">
    <name type="scientific">Pseudomonas abyssi</name>
    <dbReference type="NCBI Taxonomy" id="170540"/>
    <lineage>
        <taxon>Bacteria</taxon>
        <taxon>Pseudomonadati</taxon>
        <taxon>Pseudomonadota</taxon>
        <taxon>Gammaproteobacteria</taxon>
        <taxon>Pseudomonadales</taxon>
        <taxon>Pseudomonadaceae</taxon>
        <taxon>Pseudomonas</taxon>
    </lineage>
</organism>
<comment type="caution">
    <text evidence="1">The sequence shown here is derived from an EMBL/GenBank/DDBJ whole genome shotgun (WGS) entry which is preliminary data.</text>
</comment>
<keyword evidence="2" id="KW-1185">Reference proteome</keyword>
<dbReference type="Pfam" id="PF00440">
    <property type="entry name" value="TetR_N"/>
    <property type="match status" value="1"/>
</dbReference>
<dbReference type="GO" id="GO:0003677">
    <property type="term" value="F:DNA binding"/>
    <property type="evidence" value="ECO:0007669"/>
    <property type="project" value="UniProtKB-KW"/>
</dbReference>
<accession>A0A2A3MI06</accession>
<dbReference type="Gene3D" id="1.10.357.10">
    <property type="entry name" value="Tetracycline Repressor, domain 2"/>
    <property type="match status" value="1"/>
</dbReference>